<keyword evidence="2" id="KW-1133">Transmembrane helix</keyword>
<dbReference type="PATRIC" id="fig|883066.3.peg.80"/>
<feature type="domain" description="Predicted membrane protein YciQ-like C-terminal" evidence="3">
    <location>
        <begin position="70"/>
        <end position="319"/>
    </location>
</feature>
<protein>
    <recommendedName>
        <fullName evidence="3">Predicted membrane protein YciQ-like C-terminal domain-containing protein</fullName>
    </recommendedName>
</protein>
<gene>
    <name evidence="4" type="ORF">HMPREF9233_00077</name>
</gene>
<accession>K9EFH4</accession>
<organism evidence="4 5">
    <name type="scientific">Actinobaculum massiliense ACS-171-V-Col2</name>
    <dbReference type="NCBI Taxonomy" id="883066"/>
    <lineage>
        <taxon>Bacteria</taxon>
        <taxon>Bacillati</taxon>
        <taxon>Actinomycetota</taxon>
        <taxon>Actinomycetes</taxon>
        <taxon>Actinomycetales</taxon>
        <taxon>Actinomycetaceae</taxon>
        <taxon>Actinobaculum</taxon>
    </lineage>
</organism>
<comment type="caution">
    <text evidence="4">The sequence shown here is derived from an EMBL/GenBank/DDBJ whole genome shotgun (WGS) entry which is preliminary data.</text>
</comment>
<evidence type="ECO:0000259" key="3">
    <source>
        <dbReference type="Pfam" id="PF20990"/>
    </source>
</evidence>
<evidence type="ECO:0000313" key="4">
    <source>
        <dbReference type="EMBL" id="EKU95989.1"/>
    </source>
</evidence>
<dbReference type="Pfam" id="PF20990">
    <property type="entry name" value="DUF2207_C"/>
    <property type="match status" value="1"/>
</dbReference>
<dbReference type="HOGENOM" id="CLU_715018_0_0_11"/>
<evidence type="ECO:0000256" key="2">
    <source>
        <dbReference type="SAM" id="Phobius"/>
    </source>
</evidence>
<feature type="region of interest" description="Disordered" evidence="1">
    <location>
        <begin position="366"/>
        <end position="392"/>
    </location>
</feature>
<feature type="transmembrane region" description="Helical" evidence="2">
    <location>
        <begin position="215"/>
        <end position="240"/>
    </location>
</feature>
<dbReference type="AlphaFoldDB" id="K9EFH4"/>
<dbReference type="InterPro" id="IPR048389">
    <property type="entry name" value="YciQ-like_C"/>
</dbReference>
<dbReference type="Proteomes" id="UP000009888">
    <property type="component" value="Unassembled WGS sequence"/>
</dbReference>
<evidence type="ECO:0000313" key="5">
    <source>
        <dbReference type="Proteomes" id="UP000009888"/>
    </source>
</evidence>
<keyword evidence="2" id="KW-0472">Membrane</keyword>
<dbReference type="STRING" id="202789.GCA_001457435_00146"/>
<dbReference type="eggNOG" id="COG4907">
    <property type="taxonomic scope" value="Bacteria"/>
</dbReference>
<dbReference type="RefSeq" id="WP_007000295.1">
    <property type="nucleotide sequence ID" value="NZ_JH992955.1"/>
</dbReference>
<keyword evidence="2" id="KW-0812">Transmembrane</keyword>
<reference evidence="4 5" key="1">
    <citation type="submission" date="2012-09" db="EMBL/GenBank/DDBJ databases">
        <title>The Genome Sequence of Actinobaculum massiliae ACS-171-V-COL2.</title>
        <authorList>
            <consortium name="The Broad Institute Genome Sequencing Platform"/>
            <person name="Earl A."/>
            <person name="Ward D."/>
            <person name="Feldgarden M."/>
            <person name="Gevers D."/>
            <person name="Saerens B."/>
            <person name="Vaneechoutte M."/>
            <person name="Walker B."/>
            <person name="Young S.K."/>
            <person name="Zeng Q."/>
            <person name="Gargeya S."/>
            <person name="Fitzgerald M."/>
            <person name="Haas B."/>
            <person name="Abouelleil A."/>
            <person name="Alvarado L."/>
            <person name="Arachchi H.M."/>
            <person name="Berlin A."/>
            <person name="Chapman S.B."/>
            <person name="Goldberg J."/>
            <person name="Griggs A."/>
            <person name="Gujja S."/>
            <person name="Hansen M."/>
            <person name="Howarth C."/>
            <person name="Imamovic A."/>
            <person name="Larimer J."/>
            <person name="McCowen C."/>
            <person name="Montmayeur A."/>
            <person name="Murphy C."/>
            <person name="Neiman D."/>
            <person name="Pearson M."/>
            <person name="Priest M."/>
            <person name="Roberts A."/>
            <person name="Saif S."/>
            <person name="Shea T."/>
            <person name="Sisk P."/>
            <person name="Sykes S."/>
            <person name="Wortman J."/>
            <person name="Nusbaum C."/>
            <person name="Birren B."/>
        </authorList>
    </citation>
    <scope>NUCLEOTIDE SEQUENCE [LARGE SCALE GENOMIC DNA]</scope>
    <source>
        <strain evidence="5">ACS-171-V-Col2</strain>
    </source>
</reference>
<feature type="transmembrane region" description="Helical" evidence="2">
    <location>
        <begin position="246"/>
        <end position="263"/>
    </location>
</feature>
<feature type="compositionally biased region" description="Basic and acidic residues" evidence="1">
    <location>
        <begin position="366"/>
        <end position="377"/>
    </location>
</feature>
<evidence type="ECO:0000256" key="1">
    <source>
        <dbReference type="SAM" id="MobiDB-lite"/>
    </source>
</evidence>
<proteinExistence type="predicted"/>
<keyword evidence="5" id="KW-1185">Reference proteome</keyword>
<dbReference type="EMBL" id="AGWL01000001">
    <property type="protein sequence ID" value="EKU95989.1"/>
    <property type="molecule type" value="Genomic_DNA"/>
</dbReference>
<sequence>MTSILNFTGTTSLEFWTGGGICVLSLVVLVLALLPEREYARVPRGVFPQVPAAKETRRARIDRAPMRSAPPEMTPAIADFIIDGATGDSATVSTLVDLACRGYIAFDFIRDPGVRGETIVVSLQKDPDASLPPQERRFLEAIAEPGAGESRHYRAEHPLDIARYRTGMEAAGLPPSRQPILRVQGFSRTLAHTVATDVRHEVMKRRRWFLPGRELLGSLGAVELIGGALWCFIAIISTLALAVTPFWIGVSLVVAIAGLVTVLKYKSRSPGGIVASDQIYGFRRFLVDAPPTTGARLDDFVRYAGWAYALNCLDEWTQSLESLSRTDTRTIDTLVPWLVTPGEDLRSWYQVRDYITMIGLRLHGHPASDDSARRSRGEQAVAPAGETPVKSR</sequence>
<name>K9EFH4_9ACTO</name>
<feature type="transmembrane region" description="Helical" evidence="2">
    <location>
        <begin position="15"/>
        <end position="34"/>
    </location>
</feature>